<dbReference type="OrthoDB" id="434647at2759"/>
<evidence type="ECO:0000256" key="2">
    <source>
        <dbReference type="SAM" id="MobiDB-lite"/>
    </source>
</evidence>
<sequence>MLSFIADFISLSSTTLFPLFAAYKALKTPTPATLAPWLTFYATLSVINLLENTVAYPLTYLPLYSWVRMFGYLYLLMPAPQGATKVYTTYIEPYLINYETEIEDFISNSHEHLKTMGLQYFKQAINWFRVHVLNEQPRPATPPGPSAQTYAQSLLSRFYSTATTGATVPGSGPAGNDFYSSVLGALQTATGGLNVNAVSRAAHMGSSGALVPPELATPADRLNYIRQARLGLSALMQAYDREETDLAEEKSTGLSKSRSETEFDKIERSEASPDRSGKPPNVQRQSSGWMPWNWNKEDQAAAAKKDKFEEEPAHDVPAEAKSSGLDRGFGN</sequence>
<keyword evidence="4" id="KW-1185">Reference proteome</keyword>
<accession>A0A6A6UMF6</accession>
<evidence type="ECO:0000313" key="4">
    <source>
        <dbReference type="Proteomes" id="UP000799302"/>
    </source>
</evidence>
<dbReference type="PANTHER" id="PTHR12300">
    <property type="entry name" value="HVA22-LIKE PROTEINS"/>
    <property type="match status" value="1"/>
</dbReference>
<feature type="compositionally biased region" description="Basic and acidic residues" evidence="2">
    <location>
        <begin position="247"/>
        <end position="277"/>
    </location>
</feature>
<evidence type="ECO:0000313" key="3">
    <source>
        <dbReference type="EMBL" id="KAF2673422.1"/>
    </source>
</evidence>
<dbReference type="Proteomes" id="UP000799302">
    <property type="component" value="Unassembled WGS sequence"/>
</dbReference>
<reference evidence="3" key="1">
    <citation type="journal article" date="2020" name="Stud. Mycol.">
        <title>101 Dothideomycetes genomes: a test case for predicting lifestyles and emergence of pathogens.</title>
        <authorList>
            <person name="Haridas S."/>
            <person name="Albert R."/>
            <person name="Binder M."/>
            <person name="Bloem J."/>
            <person name="Labutti K."/>
            <person name="Salamov A."/>
            <person name="Andreopoulos B."/>
            <person name="Baker S."/>
            <person name="Barry K."/>
            <person name="Bills G."/>
            <person name="Bluhm B."/>
            <person name="Cannon C."/>
            <person name="Castanera R."/>
            <person name="Culley D."/>
            <person name="Daum C."/>
            <person name="Ezra D."/>
            <person name="Gonzalez J."/>
            <person name="Henrissat B."/>
            <person name="Kuo A."/>
            <person name="Liang C."/>
            <person name="Lipzen A."/>
            <person name="Lutzoni F."/>
            <person name="Magnuson J."/>
            <person name="Mondo S."/>
            <person name="Nolan M."/>
            <person name="Ohm R."/>
            <person name="Pangilinan J."/>
            <person name="Park H.-J."/>
            <person name="Ramirez L."/>
            <person name="Alfaro M."/>
            <person name="Sun H."/>
            <person name="Tritt A."/>
            <person name="Yoshinaga Y."/>
            <person name="Zwiers L.-H."/>
            <person name="Turgeon B."/>
            <person name="Goodwin S."/>
            <person name="Spatafora J."/>
            <person name="Crous P."/>
            <person name="Grigoriev I."/>
        </authorList>
    </citation>
    <scope>NUCLEOTIDE SEQUENCE</scope>
    <source>
        <strain evidence="3">CBS 115976</strain>
    </source>
</reference>
<comment type="subcellular location">
    <subcellularLocation>
        <location evidence="1">Membrane</location>
        <topology evidence="1">Multi-pass membrane protein</topology>
    </subcellularLocation>
</comment>
<evidence type="ECO:0000256" key="1">
    <source>
        <dbReference type="RuleBase" id="RU362006"/>
    </source>
</evidence>
<comment type="similarity">
    <text evidence="1">Belongs to the DP1 family.</text>
</comment>
<feature type="compositionally biased region" description="Basic and acidic residues" evidence="2">
    <location>
        <begin position="295"/>
        <end position="318"/>
    </location>
</feature>
<name>A0A6A6UMF6_9PEZI</name>
<dbReference type="GO" id="GO:0016020">
    <property type="term" value="C:membrane"/>
    <property type="evidence" value="ECO:0007669"/>
    <property type="project" value="UniProtKB-SubCell"/>
</dbReference>
<organism evidence="3 4">
    <name type="scientific">Microthyrium microscopicum</name>
    <dbReference type="NCBI Taxonomy" id="703497"/>
    <lineage>
        <taxon>Eukaryota</taxon>
        <taxon>Fungi</taxon>
        <taxon>Dikarya</taxon>
        <taxon>Ascomycota</taxon>
        <taxon>Pezizomycotina</taxon>
        <taxon>Dothideomycetes</taxon>
        <taxon>Dothideomycetes incertae sedis</taxon>
        <taxon>Microthyriales</taxon>
        <taxon>Microthyriaceae</taxon>
        <taxon>Microthyrium</taxon>
    </lineage>
</organism>
<gene>
    <name evidence="3" type="ORF">BT63DRAFT_155975</name>
</gene>
<dbReference type="EMBL" id="MU004231">
    <property type="protein sequence ID" value="KAF2673422.1"/>
    <property type="molecule type" value="Genomic_DNA"/>
</dbReference>
<feature type="region of interest" description="Disordered" evidence="2">
    <location>
        <begin position="244"/>
        <end position="331"/>
    </location>
</feature>
<protein>
    <recommendedName>
        <fullName evidence="1">Protein YOP1</fullName>
    </recommendedName>
</protein>
<dbReference type="InterPro" id="IPR004345">
    <property type="entry name" value="TB2_DP1_HVA22"/>
</dbReference>
<proteinExistence type="inferred from homology"/>
<dbReference type="Pfam" id="PF03134">
    <property type="entry name" value="TB2_DP1_HVA22"/>
    <property type="match status" value="1"/>
</dbReference>
<dbReference type="AlphaFoldDB" id="A0A6A6UMF6"/>
<dbReference type="PANTHER" id="PTHR12300:SF177">
    <property type="entry name" value="PROTEIN YOP1"/>
    <property type="match status" value="1"/>
</dbReference>